<gene>
    <name evidence="3" type="ordered locus">Psesu_1176</name>
</gene>
<keyword evidence="2" id="KW-0472">Membrane</keyword>
<sequence length="64" mass="6837">MTKKPDFDLSNPGGRPKTWLDQDGSDEGWLGDAGMVVKIVGAGLLLLGGAGFFLFKLLQYSGHL</sequence>
<keyword evidence="2" id="KW-1133">Transmembrane helix</keyword>
<dbReference type="STRING" id="743721.Psesu_1176"/>
<proteinExistence type="predicted"/>
<feature type="transmembrane region" description="Helical" evidence="2">
    <location>
        <begin position="35"/>
        <end position="55"/>
    </location>
</feature>
<organism evidence="3 4">
    <name type="scientific">Pseudoxanthomonas suwonensis (strain 11-1)</name>
    <dbReference type="NCBI Taxonomy" id="743721"/>
    <lineage>
        <taxon>Bacteria</taxon>
        <taxon>Pseudomonadati</taxon>
        <taxon>Pseudomonadota</taxon>
        <taxon>Gammaproteobacteria</taxon>
        <taxon>Lysobacterales</taxon>
        <taxon>Lysobacteraceae</taxon>
        <taxon>Pseudoxanthomonas</taxon>
    </lineage>
</organism>
<evidence type="ECO:0000313" key="4">
    <source>
        <dbReference type="Proteomes" id="UP000008632"/>
    </source>
</evidence>
<name>E6WS76_PSEUU</name>
<dbReference type="KEGG" id="psu:Psesu_1176"/>
<dbReference type="Proteomes" id="UP000008632">
    <property type="component" value="Chromosome"/>
</dbReference>
<evidence type="ECO:0000256" key="2">
    <source>
        <dbReference type="SAM" id="Phobius"/>
    </source>
</evidence>
<dbReference type="RefSeq" id="WP_013534854.1">
    <property type="nucleotide sequence ID" value="NC_014924.1"/>
</dbReference>
<protein>
    <submittedName>
        <fullName evidence="3">Uncharacterized protein</fullName>
    </submittedName>
</protein>
<evidence type="ECO:0000256" key="1">
    <source>
        <dbReference type="SAM" id="MobiDB-lite"/>
    </source>
</evidence>
<feature type="region of interest" description="Disordered" evidence="1">
    <location>
        <begin position="1"/>
        <end position="22"/>
    </location>
</feature>
<reference evidence="3 4" key="1">
    <citation type="submission" date="2011-01" db="EMBL/GenBank/DDBJ databases">
        <title>Complete sequence of Pseudoxanthomonas suwonensis 11-1.</title>
        <authorList>
            <consortium name="US DOE Joint Genome Institute"/>
            <person name="Lucas S."/>
            <person name="Copeland A."/>
            <person name="Lapidus A."/>
            <person name="Cheng J.-F."/>
            <person name="Goodwin L."/>
            <person name="Pitluck S."/>
            <person name="Teshima H."/>
            <person name="Detter J.C."/>
            <person name="Han C."/>
            <person name="Tapia R."/>
            <person name="Land M."/>
            <person name="Hauser L."/>
            <person name="Kyrpides N."/>
            <person name="Ivanova N."/>
            <person name="Ovchinnikova G."/>
            <person name="Siebers A.K."/>
            <person name="Allgaier M."/>
            <person name="Thelen M.P."/>
            <person name="Hugenholtz P."/>
            <person name="Gladden J."/>
            <person name="Woyke T."/>
        </authorList>
    </citation>
    <scope>NUCLEOTIDE SEQUENCE [LARGE SCALE GENOMIC DNA]</scope>
    <source>
        <strain evidence="4">11-1</strain>
    </source>
</reference>
<keyword evidence="4" id="KW-1185">Reference proteome</keyword>
<keyword evidence="2" id="KW-0812">Transmembrane</keyword>
<evidence type="ECO:0000313" key="3">
    <source>
        <dbReference type="EMBL" id="ADV27025.1"/>
    </source>
</evidence>
<dbReference type="HOGENOM" id="CLU_2864611_0_0_6"/>
<accession>E6WS76</accession>
<dbReference type="AlphaFoldDB" id="E6WS76"/>
<dbReference type="EMBL" id="CP002446">
    <property type="protein sequence ID" value="ADV27025.1"/>
    <property type="molecule type" value="Genomic_DNA"/>
</dbReference>